<evidence type="ECO:0000313" key="4">
    <source>
        <dbReference type="Proteomes" id="UP001356095"/>
    </source>
</evidence>
<evidence type="ECO:0000259" key="2">
    <source>
        <dbReference type="Pfam" id="PF13193"/>
    </source>
</evidence>
<dbReference type="InterPro" id="IPR000873">
    <property type="entry name" value="AMP-dep_synth/lig_dom"/>
</dbReference>
<dbReference type="Gene3D" id="3.30.300.30">
    <property type="match status" value="1"/>
</dbReference>
<keyword evidence="4" id="KW-1185">Reference proteome</keyword>
<dbReference type="SUPFAM" id="SSF56801">
    <property type="entry name" value="Acetyl-CoA synthetase-like"/>
    <property type="match status" value="1"/>
</dbReference>
<dbReference type="PROSITE" id="PS00455">
    <property type="entry name" value="AMP_BINDING"/>
    <property type="match status" value="1"/>
</dbReference>
<organism evidence="3 4">
    <name type="scientific">Nocardiopsis codii</name>
    <dbReference type="NCBI Taxonomy" id="3065942"/>
    <lineage>
        <taxon>Bacteria</taxon>
        <taxon>Bacillati</taxon>
        <taxon>Actinomycetota</taxon>
        <taxon>Actinomycetes</taxon>
        <taxon>Streptosporangiales</taxon>
        <taxon>Nocardiopsidaceae</taxon>
        <taxon>Nocardiopsis</taxon>
    </lineage>
</organism>
<dbReference type="InterPro" id="IPR045851">
    <property type="entry name" value="AMP-bd_C_sf"/>
</dbReference>
<evidence type="ECO:0000259" key="1">
    <source>
        <dbReference type="Pfam" id="PF00501"/>
    </source>
</evidence>
<accession>A0ABU7KAG2</accession>
<protein>
    <submittedName>
        <fullName evidence="3">AMP-binding protein</fullName>
    </submittedName>
</protein>
<dbReference type="InterPro" id="IPR042099">
    <property type="entry name" value="ANL_N_sf"/>
</dbReference>
<dbReference type="InterPro" id="IPR050237">
    <property type="entry name" value="ATP-dep_AMP-bd_enzyme"/>
</dbReference>
<reference evidence="3 4" key="1">
    <citation type="submission" date="2023-08" db="EMBL/GenBank/DDBJ databases">
        <authorList>
            <person name="Girao M."/>
            <person name="Carvalho M.F."/>
        </authorList>
    </citation>
    <scope>NUCLEOTIDE SEQUENCE [LARGE SCALE GENOMIC DNA]</scope>
    <source>
        <strain evidence="3 4">CT-R113</strain>
    </source>
</reference>
<dbReference type="Gene3D" id="3.40.50.12780">
    <property type="entry name" value="N-terminal domain of ligase-like"/>
    <property type="match status" value="1"/>
</dbReference>
<sequence>MESAGTGDVVVAGAHRITGEQFLRRTSAVSRALADHGLGPRDTVAYLHGNSAEAVIVRLAAQALGACYVGLRPFFSTGEKLKFLLEGRPALFVFDPDQRDEAESLCARAGISRALSVGASEFGENVLDLADGKPDAPLECSQPDDGLSMVTFSSGSTGEPKGIAHTFASASGFLDNALHMYGPGPWRFLVAIPLSDLGGEIVQWTLAAGGTAVLMDDFRADEVAEVLRREHITHFFGSPSMVHALVHAPGLGDADLPDLRLVVYGGAPSSPSRIADAVARLGPVLMHNYGMQEAGFISCLDPSDHVRAGRYLLNSVGRPLPDVEIAIRDAEGRALPTGSIGEVCLRSPTIMAGYWQRPDLTSQVLRAGWFHTGDLGRTDDEGYLYLVDRVKDIIIVDAYNVYPQQVEQVLTAHPAVAQAVVVGLSDPDTGESVYAAVVPSTTVPPERTAALTVELATAVRETLGSVHAPTRVDLLSDLPLTPRGKPDRAAIREQATGALRS</sequence>
<dbReference type="Proteomes" id="UP001356095">
    <property type="component" value="Unassembled WGS sequence"/>
</dbReference>
<dbReference type="InterPro" id="IPR020845">
    <property type="entry name" value="AMP-binding_CS"/>
</dbReference>
<dbReference type="PANTHER" id="PTHR43767:SF7">
    <property type="entry name" value="MEDIUM_LONG-CHAIN-FATTY-ACID--COA LIGASE FADD8"/>
    <property type="match status" value="1"/>
</dbReference>
<dbReference type="InterPro" id="IPR025110">
    <property type="entry name" value="AMP-bd_C"/>
</dbReference>
<gene>
    <name evidence="3" type="ORF">Q8791_18630</name>
</gene>
<dbReference type="EMBL" id="JAUZMY010000018">
    <property type="protein sequence ID" value="MEE2039235.1"/>
    <property type="molecule type" value="Genomic_DNA"/>
</dbReference>
<feature type="domain" description="AMP-dependent synthetase/ligase" evidence="1">
    <location>
        <begin position="10"/>
        <end position="355"/>
    </location>
</feature>
<feature type="domain" description="AMP-binding enzyme C-terminal" evidence="2">
    <location>
        <begin position="405"/>
        <end position="485"/>
    </location>
</feature>
<comment type="caution">
    <text evidence="3">The sequence shown here is derived from an EMBL/GenBank/DDBJ whole genome shotgun (WGS) entry which is preliminary data.</text>
</comment>
<proteinExistence type="predicted"/>
<evidence type="ECO:0000313" key="3">
    <source>
        <dbReference type="EMBL" id="MEE2039235.1"/>
    </source>
</evidence>
<dbReference type="Pfam" id="PF00501">
    <property type="entry name" value="AMP-binding"/>
    <property type="match status" value="1"/>
</dbReference>
<dbReference type="PANTHER" id="PTHR43767">
    <property type="entry name" value="LONG-CHAIN-FATTY-ACID--COA LIGASE"/>
    <property type="match status" value="1"/>
</dbReference>
<dbReference type="RefSeq" id="WP_330093011.1">
    <property type="nucleotide sequence ID" value="NZ_JAUZMY010000018.1"/>
</dbReference>
<dbReference type="Pfam" id="PF13193">
    <property type="entry name" value="AMP-binding_C"/>
    <property type="match status" value="1"/>
</dbReference>
<name>A0ABU7KAG2_9ACTN</name>